<dbReference type="EMBL" id="JAHUZD010000067">
    <property type="protein sequence ID" value="KAI3405107.2"/>
    <property type="molecule type" value="Genomic_DNA"/>
</dbReference>
<dbReference type="Proteomes" id="UP001202479">
    <property type="component" value="Unassembled WGS sequence"/>
</dbReference>
<dbReference type="InterPro" id="IPR058581">
    <property type="entry name" value="TM_HPP"/>
</dbReference>
<reference evidence="4" key="1">
    <citation type="journal article" date="2022" name="DNA Res.">
        <title>Genome analysis of five recently described species of the CUG-Ser clade uncovers Candida theae as a new hybrid lineage with pathogenic potential in the Candida parapsilosis species complex.</title>
        <authorList>
            <person name="Mixao V."/>
            <person name="Del Olmo V."/>
            <person name="Hegedusova E."/>
            <person name="Saus E."/>
            <person name="Pryszcz L."/>
            <person name="Cillingova A."/>
            <person name="Nosek J."/>
            <person name="Gabaldon T."/>
        </authorList>
    </citation>
    <scope>NUCLEOTIDE SEQUENCE</scope>
    <source>
        <strain evidence="4">CBS 10844</strain>
    </source>
</reference>
<proteinExistence type="predicted"/>
<dbReference type="InterPro" id="IPR007065">
    <property type="entry name" value="HPP"/>
</dbReference>
<dbReference type="GeneID" id="73379680"/>
<sequence>MAFSFVIDDYINKYIPKNQVHKLPKAISFFLGYHDPPHPRVVPLPDHVLWLEILIGSFSGLSLIMGVFINPNVFTDHHHAPMLVASYAASAILCFNTNQVPLAQPRNVFFGHFISSLVGVCISKLFGLSERGRENYWAGGALSVAISSVLMTICNCVHPPAGASAALPCVDLQIRRMSWWYLPVQVVDSLLILSVALVTGNVIRSYPVYWWSPGHKSSITPPPAGEEEEEEKRSSAQESEIDRVPSDMITISIGSIIVPERLYLDETQQDLLKMFQSKLIENAEREQQE</sequence>
<name>A0AAI9WY85_9ASCO</name>
<dbReference type="PANTHER" id="PTHR33741:SF5">
    <property type="entry name" value="TRANSMEMBRANE PROTEIN DDB_G0269096-RELATED"/>
    <property type="match status" value="1"/>
</dbReference>
<feature type="transmembrane region" description="Helical" evidence="2">
    <location>
        <begin position="110"/>
        <end position="129"/>
    </location>
</feature>
<dbReference type="PANTHER" id="PTHR33741">
    <property type="entry name" value="TRANSMEMBRANE PROTEIN DDB_G0269096-RELATED"/>
    <property type="match status" value="1"/>
</dbReference>
<keyword evidence="2" id="KW-0472">Membrane</keyword>
<dbReference type="AlphaFoldDB" id="A0AAI9WY85"/>
<keyword evidence="2" id="KW-1133">Transmembrane helix</keyword>
<feature type="compositionally biased region" description="Basic and acidic residues" evidence="1">
    <location>
        <begin position="231"/>
        <end position="245"/>
    </location>
</feature>
<feature type="transmembrane region" description="Helical" evidence="2">
    <location>
        <begin position="180"/>
        <end position="203"/>
    </location>
</feature>
<protein>
    <recommendedName>
        <fullName evidence="3">HPP transmembrane region domain-containing protein</fullName>
    </recommendedName>
</protein>
<comment type="caution">
    <text evidence="4">The sequence shown here is derived from an EMBL/GenBank/DDBJ whole genome shotgun (WGS) entry which is preliminary data.</text>
</comment>
<evidence type="ECO:0000313" key="5">
    <source>
        <dbReference type="Proteomes" id="UP001202479"/>
    </source>
</evidence>
<evidence type="ECO:0000259" key="3">
    <source>
        <dbReference type="Pfam" id="PF04982"/>
    </source>
</evidence>
<feature type="transmembrane region" description="Helical" evidence="2">
    <location>
        <begin position="80"/>
        <end position="98"/>
    </location>
</feature>
<feature type="transmembrane region" description="Helical" evidence="2">
    <location>
        <begin position="48"/>
        <end position="68"/>
    </location>
</feature>
<keyword evidence="5" id="KW-1185">Reference proteome</keyword>
<feature type="transmembrane region" description="Helical" evidence="2">
    <location>
        <begin position="136"/>
        <end position="160"/>
    </location>
</feature>
<keyword evidence="2" id="KW-0812">Transmembrane</keyword>
<feature type="region of interest" description="Disordered" evidence="1">
    <location>
        <begin position="219"/>
        <end position="246"/>
    </location>
</feature>
<evidence type="ECO:0000256" key="2">
    <source>
        <dbReference type="SAM" id="Phobius"/>
    </source>
</evidence>
<dbReference type="RefSeq" id="XP_049180852.1">
    <property type="nucleotide sequence ID" value="XM_049323251.1"/>
</dbReference>
<evidence type="ECO:0000256" key="1">
    <source>
        <dbReference type="SAM" id="MobiDB-lite"/>
    </source>
</evidence>
<gene>
    <name evidence="4" type="ORF">KGF56_002063</name>
</gene>
<dbReference type="Pfam" id="PF04982">
    <property type="entry name" value="TM_HPP"/>
    <property type="match status" value="1"/>
</dbReference>
<evidence type="ECO:0000313" key="4">
    <source>
        <dbReference type="EMBL" id="KAI3405107.2"/>
    </source>
</evidence>
<feature type="domain" description="HPP transmembrane region" evidence="3">
    <location>
        <begin position="48"/>
        <end position="207"/>
    </location>
</feature>
<accession>A0AAI9WY85</accession>
<organism evidence="4 5">
    <name type="scientific">Candida oxycetoniae</name>
    <dbReference type="NCBI Taxonomy" id="497107"/>
    <lineage>
        <taxon>Eukaryota</taxon>
        <taxon>Fungi</taxon>
        <taxon>Dikarya</taxon>
        <taxon>Ascomycota</taxon>
        <taxon>Saccharomycotina</taxon>
        <taxon>Pichiomycetes</taxon>
        <taxon>Debaryomycetaceae</taxon>
        <taxon>Candida/Lodderomyces clade</taxon>
        <taxon>Candida</taxon>
    </lineage>
</organism>